<dbReference type="Proteomes" id="UP000317371">
    <property type="component" value="Unassembled WGS sequence"/>
</dbReference>
<comment type="subunit">
    <text evidence="3">Forms a complex with KhpB.</text>
</comment>
<evidence type="ECO:0000256" key="3">
    <source>
        <dbReference type="HAMAP-Rule" id="MF_00088"/>
    </source>
</evidence>
<dbReference type="HAMAP" id="MF_00088">
    <property type="entry name" value="KhpA"/>
    <property type="match status" value="1"/>
</dbReference>
<keyword evidence="3" id="KW-0133">Cell shape</keyword>
<dbReference type="SUPFAM" id="SSF54814">
    <property type="entry name" value="Prokaryotic type KH domain (KH-domain type II)"/>
    <property type="match status" value="1"/>
</dbReference>
<keyword evidence="1 3" id="KW-0963">Cytoplasm</keyword>
<dbReference type="OrthoDB" id="9812389at2"/>
<accession>A0A540VL46</accession>
<dbReference type="InterPro" id="IPR015946">
    <property type="entry name" value="KH_dom-like_a/b"/>
</dbReference>
<comment type="caution">
    <text evidence="4">The sequence shown here is derived from an EMBL/GenBank/DDBJ whole genome shotgun (WGS) entry which is preliminary data.</text>
</comment>
<organism evidence="4 5">
    <name type="scientific">Litorilinea aerophila</name>
    <dbReference type="NCBI Taxonomy" id="1204385"/>
    <lineage>
        <taxon>Bacteria</taxon>
        <taxon>Bacillati</taxon>
        <taxon>Chloroflexota</taxon>
        <taxon>Caldilineae</taxon>
        <taxon>Caldilineales</taxon>
        <taxon>Caldilineaceae</taxon>
        <taxon>Litorilinea</taxon>
    </lineage>
</organism>
<dbReference type="Gene3D" id="3.30.300.20">
    <property type="match status" value="1"/>
</dbReference>
<dbReference type="AlphaFoldDB" id="A0A540VL46"/>
<dbReference type="PANTHER" id="PTHR34654">
    <property type="entry name" value="UPF0109 PROTEIN SCO5592"/>
    <property type="match status" value="1"/>
</dbReference>
<evidence type="ECO:0000256" key="2">
    <source>
        <dbReference type="ARBA" id="ARBA00022884"/>
    </source>
</evidence>
<dbReference type="FunCoup" id="A0A540VL46">
    <property type="interactions" value="215"/>
</dbReference>
<keyword evidence="5" id="KW-1185">Reference proteome</keyword>
<dbReference type="EMBL" id="VIGC01000003">
    <property type="protein sequence ID" value="TQE97489.1"/>
    <property type="molecule type" value="Genomic_DNA"/>
</dbReference>
<dbReference type="InParanoid" id="A0A540VL46"/>
<dbReference type="CDD" id="cd22533">
    <property type="entry name" value="KH-II_YlqC-like"/>
    <property type="match status" value="1"/>
</dbReference>
<reference evidence="4 5" key="1">
    <citation type="submission" date="2019-06" db="EMBL/GenBank/DDBJ databases">
        <title>Genome sequence of Litorilinea aerophila BAA-2444.</title>
        <authorList>
            <person name="Maclea K.S."/>
            <person name="Maurais E.G."/>
            <person name="Iannazzi L.C."/>
        </authorList>
    </citation>
    <scope>NUCLEOTIDE SEQUENCE [LARGE SCALE GENOMIC DNA]</scope>
    <source>
        <strain evidence="4 5">ATCC BAA-2444</strain>
    </source>
</reference>
<dbReference type="Pfam" id="PF13083">
    <property type="entry name" value="KH_KhpA-B"/>
    <property type="match status" value="1"/>
</dbReference>
<dbReference type="GO" id="GO:0003723">
    <property type="term" value="F:RNA binding"/>
    <property type="evidence" value="ECO:0007669"/>
    <property type="project" value="UniProtKB-UniRule"/>
</dbReference>
<dbReference type="GO" id="GO:0071555">
    <property type="term" value="P:cell wall organization"/>
    <property type="evidence" value="ECO:0007669"/>
    <property type="project" value="UniProtKB-KW"/>
</dbReference>
<dbReference type="GO" id="GO:0009252">
    <property type="term" value="P:peptidoglycan biosynthetic process"/>
    <property type="evidence" value="ECO:0007669"/>
    <property type="project" value="UniProtKB-UniRule"/>
</dbReference>
<name>A0A540VL46_9CHLR</name>
<comment type="subcellular location">
    <subcellularLocation>
        <location evidence="3">Cytoplasm</location>
    </subcellularLocation>
</comment>
<dbReference type="GO" id="GO:0008360">
    <property type="term" value="P:regulation of cell shape"/>
    <property type="evidence" value="ECO:0007669"/>
    <property type="project" value="UniProtKB-KW"/>
</dbReference>
<dbReference type="RefSeq" id="WP_141608682.1">
    <property type="nucleotide sequence ID" value="NZ_VIGC02000003.1"/>
</dbReference>
<dbReference type="InterPro" id="IPR020627">
    <property type="entry name" value="KhpA"/>
</dbReference>
<keyword evidence="3" id="KW-0143">Chaperone</keyword>
<evidence type="ECO:0000313" key="5">
    <source>
        <dbReference type="Proteomes" id="UP000317371"/>
    </source>
</evidence>
<sequence length="75" mass="8401">MEELIQFLAESLVEEPDQVRVYRKETRRATIVKLRVAPGDTGRVIGKGGRVANAMRALLRAATRQEAKPVILEID</sequence>
<dbReference type="PANTHER" id="PTHR34654:SF1">
    <property type="entry name" value="RNA-BINDING PROTEIN KHPA"/>
    <property type="match status" value="1"/>
</dbReference>
<comment type="similarity">
    <text evidence="3">Belongs to the KhpA RNA-binding protein family.</text>
</comment>
<evidence type="ECO:0000256" key="1">
    <source>
        <dbReference type="ARBA" id="ARBA00022490"/>
    </source>
</evidence>
<comment type="function">
    <text evidence="3">A probable RNA chaperone. Forms a complex with KhpB which binds to cellular RNA and controls its expression. Plays a role in peptidoglycan (PG) homeostasis and cell length regulation.</text>
</comment>
<dbReference type="InterPro" id="IPR009019">
    <property type="entry name" value="KH_sf_prok-type"/>
</dbReference>
<keyword evidence="3" id="KW-0961">Cell wall biogenesis/degradation</keyword>
<dbReference type="GO" id="GO:0005737">
    <property type="term" value="C:cytoplasm"/>
    <property type="evidence" value="ECO:0007669"/>
    <property type="project" value="UniProtKB-SubCell"/>
</dbReference>
<keyword evidence="2 3" id="KW-0694">RNA-binding</keyword>
<evidence type="ECO:0000313" key="4">
    <source>
        <dbReference type="EMBL" id="TQE97489.1"/>
    </source>
</evidence>
<proteinExistence type="inferred from homology"/>
<gene>
    <name evidence="3" type="primary">khpA</name>
    <name evidence="4" type="ORF">FKZ61_03485</name>
</gene>
<protein>
    <recommendedName>
        <fullName evidence="3">RNA-binding protein KhpA</fullName>
    </recommendedName>
    <alternativeName>
        <fullName evidence="3">KH-domain protein A</fullName>
    </alternativeName>
</protein>